<feature type="repeat" description="NHL" evidence="3">
    <location>
        <begin position="204"/>
        <end position="235"/>
    </location>
</feature>
<gene>
    <name evidence="6" type="ORF">G6047_11855</name>
</gene>
<feature type="chain" id="PRO_5037294134" evidence="4">
    <location>
        <begin position="23"/>
        <end position="426"/>
    </location>
</feature>
<proteinExistence type="predicted"/>
<feature type="repeat" description="NHL" evidence="3">
    <location>
        <begin position="98"/>
        <end position="129"/>
    </location>
</feature>
<accession>A0A972FN22</accession>
<comment type="caution">
    <text evidence="6">The sequence shown here is derived from an EMBL/GenBank/DDBJ whole genome shotgun (WGS) entry which is preliminary data.</text>
</comment>
<feature type="repeat" description="NHL" evidence="3">
    <location>
        <begin position="152"/>
        <end position="182"/>
    </location>
</feature>
<evidence type="ECO:0000259" key="5">
    <source>
        <dbReference type="Pfam" id="PF18962"/>
    </source>
</evidence>
<reference evidence="6" key="1">
    <citation type="submission" date="2020-02" db="EMBL/GenBank/DDBJ databases">
        <title>Flavobacterium sp. genome.</title>
        <authorList>
            <person name="Jung H.S."/>
            <person name="Baek J.H."/>
            <person name="Jeon C.O."/>
        </authorList>
    </citation>
    <scope>NUCLEOTIDE SEQUENCE</scope>
    <source>
        <strain evidence="6">SE-s28</strain>
    </source>
</reference>
<name>A0A972FN22_9FLAO</name>
<evidence type="ECO:0000256" key="2">
    <source>
        <dbReference type="ARBA" id="ARBA00022737"/>
    </source>
</evidence>
<dbReference type="PANTHER" id="PTHR46388:SF2">
    <property type="entry name" value="NHL REPEAT-CONTAINING PROTEIN 2"/>
    <property type="match status" value="1"/>
</dbReference>
<dbReference type="Pfam" id="PF01436">
    <property type="entry name" value="NHL"/>
    <property type="match status" value="4"/>
</dbReference>
<evidence type="ECO:0000313" key="7">
    <source>
        <dbReference type="Proteomes" id="UP000712080"/>
    </source>
</evidence>
<dbReference type="SUPFAM" id="SSF101898">
    <property type="entry name" value="NHL repeat"/>
    <property type="match status" value="1"/>
</dbReference>
<dbReference type="InterPro" id="IPR026444">
    <property type="entry name" value="Secre_tail"/>
</dbReference>
<evidence type="ECO:0000256" key="1">
    <source>
        <dbReference type="ARBA" id="ARBA00022729"/>
    </source>
</evidence>
<dbReference type="InterPro" id="IPR001258">
    <property type="entry name" value="NHL_repeat"/>
</dbReference>
<organism evidence="6 7">
    <name type="scientific">Flavobacterium silvaticum</name>
    <dbReference type="NCBI Taxonomy" id="1852020"/>
    <lineage>
        <taxon>Bacteria</taxon>
        <taxon>Pseudomonadati</taxon>
        <taxon>Bacteroidota</taxon>
        <taxon>Flavobacteriia</taxon>
        <taxon>Flavobacteriales</taxon>
        <taxon>Flavobacteriaceae</taxon>
        <taxon>Flavobacterium</taxon>
    </lineage>
</organism>
<dbReference type="Gene3D" id="2.120.10.30">
    <property type="entry name" value="TolB, C-terminal domain"/>
    <property type="match status" value="4"/>
</dbReference>
<feature type="repeat" description="NHL" evidence="3">
    <location>
        <begin position="253"/>
        <end position="288"/>
    </location>
</feature>
<feature type="domain" description="Secretion system C-terminal sorting" evidence="5">
    <location>
        <begin position="355"/>
        <end position="424"/>
    </location>
</feature>
<evidence type="ECO:0000313" key="6">
    <source>
        <dbReference type="EMBL" id="NMH28728.1"/>
    </source>
</evidence>
<keyword evidence="1 4" id="KW-0732">Signal</keyword>
<dbReference type="AlphaFoldDB" id="A0A972FN22"/>
<feature type="signal peptide" evidence="4">
    <location>
        <begin position="1"/>
        <end position="22"/>
    </location>
</feature>
<dbReference type="CDD" id="cd14953">
    <property type="entry name" value="NHL_like_1"/>
    <property type="match status" value="1"/>
</dbReference>
<evidence type="ECO:0000256" key="4">
    <source>
        <dbReference type="SAM" id="SignalP"/>
    </source>
</evidence>
<evidence type="ECO:0000256" key="3">
    <source>
        <dbReference type="PROSITE-ProRule" id="PRU00504"/>
    </source>
</evidence>
<dbReference type="Proteomes" id="UP000712080">
    <property type="component" value="Unassembled WGS sequence"/>
</dbReference>
<dbReference type="PROSITE" id="PS51125">
    <property type="entry name" value="NHL"/>
    <property type="match status" value="4"/>
</dbReference>
<protein>
    <submittedName>
        <fullName evidence="6">T9SS type A sorting domain-containing protein</fullName>
    </submittedName>
</protein>
<dbReference type="NCBIfam" id="TIGR04183">
    <property type="entry name" value="Por_Secre_tail"/>
    <property type="match status" value="1"/>
</dbReference>
<dbReference type="PANTHER" id="PTHR46388">
    <property type="entry name" value="NHL REPEAT-CONTAINING PROTEIN 2"/>
    <property type="match status" value="1"/>
</dbReference>
<keyword evidence="2" id="KW-0677">Repeat</keyword>
<dbReference type="Pfam" id="PF18962">
    <property type="entry name" value="Por_Secre_tail"/>
    <property type="match status" value="1"/>
</dbReference>
<sequence>MPKISVLSLTILTALFSTTISAQTVSTFAGSGQASFLDAQGTGAAFQYPYGIAITPANAMYVGDANNNRVRKISATGNVSTLAGSSMGYADGFAEEAQFNVPMGVAINSVGTVFVADRNNHRIRKITPAGIVTTLAGGTQGYADGNGTLAKFSSPTGVVCDADGNVIVSDSGNNRIRKITPAGVVTTIAGSIQGELDGQGTSAQFNYPTNVAIDADGVMYVSDSGNNRIRKITTTGQVSTFAGSTSGNADGTGTAAQFNYPQGLAIDLSGTILVTDTNNHRIRKITPGGIVTTLTGSDAGFTEGSLATAKFDSPYNIAVNANTGTLVVVDAGNQRIRKIEGALGISDATRSKVGIYPNPASSVLHIEMPDYTKASATVCDLNGRVLQTNILGSGQTSVDISNLSNGVYIVQVRFGTDSSFHKIIKE</sequence>
<dbReference type="EMBL" id="JAAMPU010000107">
    <property type="protein sequence ID" value="NMH28728.1"/>
    <property type="molecule type" value="Genomic_DNA"/>
</dbReference>
<dbReference type="InterPro" id="IPR011042">
    <property type="entry name" value="6-blade_b-propeller_TolB-like"/>
</dbReference>
<dbReference type="RefSeq" id="WP_169527841.1">
    <property type="nucleotide sequence ID" value="NZ_JAAMPU010000107.1"/>
</dbReference>
<keyword evidence="7" id="KW-1185">Reference proteome</keyword>